<dbReference type="Gene3D" id="2.60.40.1890">
    <property type="entry name" value="PCu(A)C copper chaperone"/>
    <property type="match status" value="1"/>
</dbReference>
<dbReference type="EMBL" id="JAZDUE010000002">
    <property type="protein sequence ID" value="MEE4022048.1"/>
    <property type="molecule type" value="Genomic_DNA"/>
</dbReference>
<dbReference type="RefSeq" id="WP_330503368.1">
    <property type="nucleotide sequence ID" value="NZ_JAZDUE010000002.1"/>
</dbReference>
<reference evidence="1 2" key="1">
    <citation type="submission" date="2024-01" db="EMBL/GenBank/DDBJ databases">
        <title>Draft genome sequence of Gordonia sp. PKS22-38.</title>
        <authorList>
            <person name="Suphannarot A."/>
            <person name="Mingma R."/>
        </authorList>
    </citation>
    <scope>NUCLEOTIDE SEQUENCE [LARGE SCALE GENOMIC DNA]</scope>
    <source>
        <strain evidence="1 2">PKS22-38</strain>
    </source>
</reference>
<accession>A0ABU7MP00</accession>
<keyword evidence="2" id="KW-1185">Reference proteome</keyword>
<dbReference type="SUPFAM" id="SSF110087">
    <property type="entry name" value="DR1885-like metal-binding protein"/>
    <property type="match status" value="1"/>
</dbReference>
<dbReference type="Pfam" id="PF04314">
    <property type="entry name" value="PCuAC"/>
    <property type="match status" value="1"/>
</dbReference>
<comment type="caution">
    <text evidence="1">The sequence shown here is derived from an EMBL/GenBank/DDBJ whole genome shotgun (WGS) entry which is preliminary data.</text>
</comment>
<organism evidence="1 2">
    <name type="scientific">Gordonia prachuapensis</name>
    <dbReference type="NCBI Taxonomy" id="3115651"/>
    <lineage>
        <taxon>Bacteria</taxon>
        <taxon>Bacillati</taxon>
        <taxon>Actinomycetota</taxon>
        <taxon>Actinomycetes</taxon>
        <taxon>Mycobacteriales</taxon>
        <taxon>Gordoniaceae</taxon>
        <taxon>Gordonia</taxon>
    </lineage>
</organism>
<protein>
    <recommendedName>
        <fullName evidence="3">Copper(I)-binding protein</fullName>
    </recommendedName>
</protein>
<dbReference type="PROSITE" id="PS51257">
    <property type="entry name" value="PROKAR_LIPOPROTEIN"/>
    <property type="match status" value="1"/>
</dbReference>
<evidence type="ECO:0008006" key="3">
    <source>
        <dbReference type="Google" id="ProtNLM"/>
    </source>
</evidence>
<name>A0ABU7MP00_9ACTN</name>
<sequence length="167" mass="16935">MRTRFIIPIIGVAALVAACSDDPDGGSSNRGSGYSGAGTGEVSISNAFITPENIAGRCALQVGGEAGFRYIISNGSETAPVTFTGISTDVAESVQISPAGPKTIEPQSEINSGVPGADLAPGDPAFTTTLIGLREDAEPGRSFTVTFTFENSDPVDLIVPVEACPAA</sequence>
<gene>
    <name evidence="1" type="ORF">V1Y59_03070</name>
</gene>
<evidence type="ECO:0000313" key="1">
    <source>
        <dbReference type="EMBL" id="MEE4022048.1"/>
    </source>
</evidence>
<evidence type="ECO:0000313" key="2">
    <source>
        <dbReference type="Proteomes" id="UP001335729"/>
    </source>
</evidence>
<dbReference type="InterPro" id="IPR036182">
    <property type="entry name" value="PCuAC_sf"/>
</dbReference>
<dbReference type="InterPro" id="IPR007410">
    <property type="entry name" value="LpqE-like"/>
</dbReference>
<proteinExistence type="predicted"/>
<dbReference type="Proteomes" id="UP001335729">
    <property type="component" value="Unassembled WGS sequence"/>
</dbReference>